<reference evidence="2 3" key="1">
    <citation type="submission" date="2016-03" db="EMBL/GenBank/DDBJ databases">
        <title>Niastella vici sp. nov., isolated from farmland soil.</title>
        <authorList>
            <person name="Chen L."/>
            <person name="Wang D."/>
            <person name="Yang S."/>
            <person name="Wang G."/>
        </authorList>
    </citation>
    <scope>NUCLEOTIDE SEQUENCE [LARGE SCALE GENOMIC DNA]</scope>
    <source>
        <strain evidence="2 3">DJ57</strain>
    </source>
</reference>
<name>A0A1V9G7D5_9BACT</name>
<organism evidence="2 3">
    <name type="scientific">Niastella vici</name>
    <dbReference type="NCBI Taxonomy" id="1703345"/>
    <lineage>
        <taxon>Bacteria</taxon>
        <taxon>Pseudomonadati</taxon>
        <taxon>Bacteroidota</taxon>
        <taxon>Chitinophagia</taxon>
        <taxon>Chitinophagales</taxon>
        <taxon>Chitinophagaceae</taxon>
        <taxon>Niastella</taxon>
    </lineage>
</organism>
<dbReference type="GO" id="GO:0047474">
    <property type="term" value="F:long-chain fatty acid--protein ligase activity"/>
    <property type="evidence" value="ECO:0007669"/>
    <property type="project" value="InterPro"/>
</dbReference>
<protein>
    <submittedName>
        <fullName evidence="2">Acyl transferase</fullName>
    </submittedName>
</protein>
<proteinExistence type="predicted"/>
<dbReference type="RefSeq" id="WP_081145422.1">
    <property type="nucleotide sequence ID" value="NZ_LVYD01000002.1"/>
</dbReference>
<evidence type="ECO:0000313" key="2">
    <source>
        <dbReference type="EMBL" id="OQP66482.1"/>
    </source>
</evidence>
<dbReference type="AlphaFoldDB" id="A0A1V9G7D5"/>
<dbReference type="STRING" id="1703345.A3860_13410"/>
<dbReference type="Proteomes" id="UP000192796">
    <property type="component" value="Unassembled WGS sequence"/>
</dbReference>
<sequence>MICEIEDKIFTLEPVDFEQLALEIFQFQYNNNAIYQHYVNALSIVGANVRSVDQIPFLPIRFFKTADIKSTVFEPEAVFESSGTTQTVNSRHYVKDLNIYRNSFLKAWERFYGPVQDWCVIGLLPAYLERQNSSLVVMVNDMIKLSGHPHSGFYLYEHDKLAQVLQELEKQGQKTILIGVTFALLDFAEKYPMPLQHTVIMETGGMKGRRREMTREEVHLLLTTAFQTHAIHSEYGMTELLSQAYSYGDGIFNCPPWMKVLVRQDDDPLDVRLSGSGVINVIDLANLYSCSFIATDDVGTVMPDGSFEVLGRIDTSDIRGCNLLIAGI</sequence>
<dbReference type="OrthoDB" id="182577at2"/>
<dbReference type="Pfam" id="PF04443">
    <property type="entry name" value="LuxE"/>
    <property type="match status" value="1"/>
</dbReference>
<dbReference type="SUPFAM" id="SSF56801">
    <property type="entry name" value="Acetyl-CoA synthetase-like"/>
    <property type="match status" value="1"/>
</dbReference>
<feature type="domain" description="Acyl-protein synthetase LuxE" evidence="1">
    <location>
        <begin position="18"/>
        <end position="324"/>
    </location>
</feature>
<gene>
    <name evidence="2" type="ORF">A3860_13410</name>
</gene>
<comment type="caution">
    <text evidence="2">The sequence shown here is derived from an EMBL/GenBank/DDBJ whole genome shotgun (WGS) entry which is preliminary data.</text>
</comment>
<dbReference type="InterPro" id="IPR007534">
    <property type="entry name" value="LuxE"/>
</dbReference>
<dbReference type="GO" id="GO:0008218">
    <property type="term" value="P:bioluminescence"/>
    <property type="evidence" value="ECO:0007669"/>
    <property type="project" value="InterPro"/>
</dbReference>
<evidence type="ECO:0000259" key="1">
    <source>
        <dbReference type="Pfam" id="PF04443"/>
    </source>
</evidence>
<keyword evidence="3" id="KW-1185">Reference proteome</keyword>
<evidence type="ECO:0000313" key="3">
    <source>
        <dbReference type="Proteomes" id="UP000192796"/>
    </source>
</evidence>
<dbReference type="GO" id="GO:0016740">
    <property type="term" value="F:transferase activity"/>
    <property type="evidence" value="ECO:0007669"/>
    <property type="project" value="UniProtKB-KW"/>
</dbReference>
<dbReference type="EMBL" id="LVYD01000002">
    <property type="protein sequence ID" value="OQP66482.1"/>
    <property type="molecule type" value="Genomic_DNA"/>
</dbReference>
<accession>A0A1V9G7D5</accession>
<keyword evidence="2" id="KW-0808">Transferase</keyword>